<gene>
    <name evidence="1" type="ORF">G5I_11153</name>
</gene>
<dbReference type="AlphaFoldDB" id="F4WYT9"/>
<proteinExistence type="predicted"/>
<evidence type="ECO:0000313" key="1">
    <source>
        <dbReference type="EMBL" id="EGI60593.1"/>
    </source>
</evidence>
<accession>F4WYT9</accession>
<sequence length="105" mass="11754">MREINSDVTVTRNSVTQRGVVNIRATLLSGYHSHGEVRVERNGNGLGRVLCIVELSYHFLRVAREENESGRKEYGLRRAVQQPQGANTCWTSSYLDYISGIQAGT</sequence>
<evidence type="ECO:0000313" key="2">
    <source>
        <dbReference type="Proteomes" id="UP000007755"/>
    </source>
</evidence>
<protein>
    <submittedName>
        <fullName evidence="1">Uncharacterized protein</fullName>
    </submittedName>
</protein>
<dbReference type="Proteomes" id="UP000007755">
    <property type="component" value="Unassembled WGS sequence"/>
</dbReference>
<keyword evidence="2" id="KW-1185">Reference proteome</keyword>
<dbReference type="InParanoid" id="F4WYT9"/>
<dbReference type="EMBL" id="GL888463">
    <property type="protein sequence ID" value="EGI60593.1"/>
    <property type="molecule type" value="Genomic_DNA"/>
</dbReference>
<reference evidence="1" key="1">
    <citation type="submission" date="2011-02" db="EMBL/GenBank/DDBJ databases">
        <title>The genome of the leaf-cutting ant Acromyrmex echinatior suggests key adaptations to social evolution and fungus farming.</title>
        <authorList>
            <person name="Nygaard S."/>
            <person name="Zhang G."/>
        </authorList>
    </citation>
    <scope>NUCLEOTIDE SEQUENCE</scope>
</reference>
<organism evidence="2">
    <name type="scientific">Acromyrmex echinatior</name>
    <name type="common">Panamanian leafcutter ant</name>
    <name type="synonym">Acromyrmex octospinosus echinatior</name>
    <dbReference type="NCBI Taxonomy" id="103372"/>
    <lineage>
        <taxon>Eukaryota</taxon>
        <taxon>Metazoa</taxon>
        <taxon>Ecdysozoa</taxon>
        <taxon>Arthropoda</taxon>
        <taxon>Hexapoda</taxon>
        <taxon>Insecta</taxon>
        <taxon>Pterygota</taxon>
        <taxon>Neoptera</taxon>
        <taxon>Endopterygota</taxon>
        <taxon>Hymenoptera</taxon>
        <taxon>Apocrita</taxon>
        <taxon>Aculeata</taxon>
        <taxon>Formicoidea</taxon>
        <taxon>Formicidae</taxon>
        <taxon>Myrmicinae</taxon>
        <taxon>Acromyrmex</taxon>
    </lineage>
</organism>
<name>F4WYT9_ACREC</name>